<organism evidence="2">
    <name type="scientific">Treponema primitia (strain ATCC BAA-887 / DSM 12427 / ZAS-2)</name>
    <dbReference type="NCBI Taxonomy" id="545694"/>
    <lineage>
        <taxon>Bacteria</taxon>
        <taxon>Pseudomonadati</taxon>
        <taxon>Spirochaetota</taxon>
        <taxon>Spirochaetia</taxon>
        <taxon>Spirochaetales</taxon>
        <taxon>Treponemataceae</taxon>
        <taxon>Treponema</taxon>
    </lineage>
</organism>
<keyword evidence="1" id="KW-0812">Transmembrane</keyword>
<reference evidence="4" key="1">
    <citation type="submission" date="2009-12" db="EMBL/GenBank/DDBJ databases">
        <title>Complete sequence of Treponema primitia strain ZAS-2.</title>
        <authorList>
            <person name="Tetu S.G."/>
            <person name="Matson E."/>
            <person name="Ren Q."/>
            <person name="Seshadri R."/>
            <person name="Elbourne L."/>
            <person name="Hassan K.A."/>
            <person name="Durkin A."/>
            <person name="Radune D."/>
            <person name="Mohamoud Y."/>
            <person name="Shay R."/>
            <person name="Jin S."/>
            <person name="Zhang X."/>
            <person name="Lucey K."/>
            <person name="Ballor N.R."/>
            <person name="Ottesen E."/>
            <person name="Rosenthal R."/>
            <person name="Allen A."/>
            <person name="Leadbetter J.R."/>
            <person name="Paulsen I.T."/>
        </authorList>
    </citation>
    <scope>NUCLEOTIDE SEQUENCE [LARGE SCALE GENOMIC DNA]</scope>
    <source>
        <strain evidence="4">ATCC BAA-887 / DSM 12427 / ZAS-2</strain>
    </source>
</reference>
<dbReference type="GO" id="GO:0022857">
    <property type="term" value="F:transmembrane transporter activity"/>
    <property type="evidence" value="ECO:0007669"/>
    <property type="project" value="InterPro"/>
</dbReference>
<dbReference type="NCBIfam" id="TIGR04518">
    <property type="entry name" value="ECF_S_folT_fam"/>
    <property type="match status" value="1"/>
</dbReference>
<name>D8L130_TREPZ</name>
<feature type="transmembrane region" description="Helical" evidence="1">
    <location>
        <begin position="104"/>
        <end position="126"/>
    </location>
</feature>
<dbReference type="InterPro" id="IPR024529">
    <property type="entry name" value="ECF_trnsprt_substrate-spec"/>
</dbReference>
<keyword evidence="1" id="KW-0472">Membrane</keyword>
<keyword evidence="4" id="KW-1185">Reference proteome</keyword>
<feature type="transmembrane region" description="Helical" evidence="1">
    <location>
        <begin position="71"/>
        <end position="92"/>
    </location>
</feature>
<dbReference type="Pfam" id="PF12822">
    <property type="entry name" value="ECF_trnsprt"/>
    <property type="match status" value="1"/>
</dbReference>
<dbReference type="KEGG" id="tpi:TREPR_3131"/>
<dbReference type="Gene3D" id="1.10.1760.20">
    <property type="match status" value="1"/>
</dbReference>
<reference evidence="2" key="3">
    <citation type="journal article" date="2010" name="Environ. Microbiol.">
        <title>Selenium controls transcription of paralogous formate dehydrogenase genes in the termite gut acetogen, Treponema primitia.</title>
        <authorList>
            <person name="Matson E.G."/>
            <person name="Zhang X."/>
            <person name="Leadbetter J.R."/>
        </authorList>
    </citation>
    <scope>NUCLEOTIDE SEQUENCE</scope>
    <source>
        <strain evidence="2">ZAS-2</strain>
    </source>
</reference>
<dbReference type="EMBL" id="FJ479768">
    <property type="protein sequence ID" value="ADJ19574.1"/>
    <property type="molecule type" value="Genomic_DNA"/>
</dbReference>
<dbReference type="eggNOG" id="COG4720">
    <property type="taxonomic scope" value="Bacteria"/>
</dbReference>
<dbReference type="OrthoDB" id="4624at2"/>
<evidence type="ECO:0000313" key="3">
    <source>
        <dbReference type="EMBL" id="AEF84533.1"/>
    </source>
</evidence>
<dbReference type="RefSeq" id="WP_015707132.1">
    <property type="nucleotide sequence ID" value="NC_015578.1"/>
</dbReference>
<evidence type="ECO:0000313" key="2">
    <source>
        <dbReference type="EMBL" id="ADJ19574.1"/>
    </source>
</evidence>
<feature type="transmembrane region" description="Helical" evidence="1">
    <location>
        <begin position="132"/>
        <end position="157"/>
    </location>
</feature>
<dbReference type="EMBL" id="CP001843">
    <property type="protein sequence ID" value="AEF84533.1"/>
    <property type="molecule type" value="Genomic_DNA"/>
</dbReference>
<keyword evidence="1" id="KW-1133">Transmembrane helix</keyword>
<reference evidence="3 4" key="4">
    <citation type="journal article" date="2011" name="ISME J.">
        <title>RNA-seq reveals cooperative metabolic interactions between two termite-gut spirochete species in co-culture.</title>
        <authorList>
            <person name="Rosenthal A.Z."/>
            <person name="Matson E.G."/>
            <person name="Eldar A."/>
            <person name="Leadbetter J.R."/>
        </authorList>
    </citation>
    <scope>NUCLEOTIDE SEQUENCE [LARGE SCALE GENOMIC DNA]</scope>
    <source>
        <strain evidence="4">ATCC BAA-887 / DSM 12427 / ZAS-2</strain>
        <strain evidence="3">ZAS-2</strain>
    </source>
</reference>
<sequence length="184" mass="20223">MSKTKKLVLASLLLAILIVVERLLSVQTPILRISFAFVPVTLSALLLGPVWSALVAGLGDVIGALLFPKGVFFPGFTLSSLVTGLIYGLCIYNPKSNKKFLQGLILANVLILIFVRMGLTSIWVAITTGRAWTFFVATRLTAALIMMPIQVGIMYLLKVFLDKPINRYLMDNRDQDPQTVPEAQ</sequence>
<dbReference type="InterPro" id="IPR030949">
    <property type="entry name" value="ECF_S_folate_fam"/>
</dbReference>
<dbReference type="HOGENOM" id="CLU_098232_3_0_12"/>
<protein>
    <submittedName>
        <fullName evidence="2">Putative membrane protein</fullName>
    </submittedName>
</protein>
<dbReference type="AlphaFoldDB" id="D8L130"/>
<feature type="transmembrane region" description="Helical" evidence="1">
    <location>
        <begin position="36"/>
        <end position="59"/>
    </location>
</feature>
<evidence type="ECO:0000256" key="1">
    <source>
        <dbReference type="SAM" id="Phobius"/>
    </source>
</evidence>
<dbReference type="Proteomes" id="UP000009223">
    <property type="component" value="Chromosome"/>
</dbReference>
<evidence type="ECO:0000313" key="4">
    <source>
        <dbReference type="Proteomes" id="UP000009223"/>
    </source>
</evidence>
<proteinExistence type="predicted"/>
<gene>
    <name evidence="3" type="ordered locus">TREPR_3131</name>
</gene>
<feature type="transmembrane region" description="Helical" evidence="1">
    <location>
        <begin position="6"/>
        <end position="24"/>
    </location>
</feature>
<accession>D8L130</accession>
<dbReference type="STRING" id="545694.TREPR_3131"/>
<reference evidence="3" key="2">
    <citation type="submission" date="2009-12" db="EMBL/GenBank/DDBJ databases">
        <authorList>
            <person name="Tetu S.G."/>
            <person name="Matson E."/>
            <person name="Ren Q."/>
            <person name="Seshadri R."/>
            <person name="Elbourne L."/>
            <person name="Hassan K.A."/>
            <person name="Durkin A."/>
            <person name="Radune D."/>
            <person name="Mohamoud Y."/>
            <person name="Shay R."/>
            <person name="Jin S."/>
            <person name="Zhang X."/>
            <person name="Lucey K."/>
            <person name="Ballor N.R."/>
            <person name="Ottesen E."/>
            <person name="Rosenthal R."/>
            <person name="Allen A."/>
            <person name="Leadbetter J.R."/>
            <person name="Paulsen I.T."/>
        </authorList>
    </citation>
    <scope>NUCLEOTIDE SEQUENCE</scope>
    <source>
        <strain evidence="3">ZAS-2</strain>
    </source>
</reference>